<dbReference type="Proteomes" id="UP000789572">
    <property type="component" value="Unassembled WGS sequence"/>
</dbReference>
<keyword evidence="2" id="KW-1185">Reference proteome</keyword>
<sequence length="86" mass="9871">MTIICEIIWLFANDPIRIIWLLHSILYFSQWDVNYLLPTILSSTSLRKNISPKPDSFTRHHSCLSASYTPSMAGSMEVRASAEERV</sequence>
<reference evidence="1" key="1">
    <citation type="submission" date="2021-06" db="EMBL/GenBank/DDBJ databases">
        <authorList>
            <person name="Kallberg Y."/>
            <person name="Tangrot J."/>
            <person name="Rosling A."/>
        </authorList>
    </citation>
    <scope>NUCLEOTIDE SEQUENCE</scope>
    <source>
        <strain evidence="1">IA702</strain>
    </source>
</reference>
<organism evidence="1 2">
    <name type="scientific">Paraglomus occultum</name>
    <dbReference type="NCBI Taxonomy" id="144539"/>
    <lineage>
        <taxon>Eukaryota</taxon>
        <taxon>Fungi</taxon>
        <taxon>Fungi incertae sedis</taxon>
        <taxon>Mucoromycota</taxon>
        <taxon>Glomeromycotina</taxon>
        <taxon>Glomeromycetes</taxon>
        <taxon>Paraglomerales</taxon>
        <taxon>Paraglomeraceae</taxon>
        <taxon>Paraglomus</taxon>
    </lineage>
</organism>
<dbReference type="AlphaFoldDB" id="A0A9N9B5F8"/>
<evidence type="ECO:0000313" key="2">
    <source>
        <dbReference type="Proteomes" id="UP000789572"/>
    </source>
</evidence>
<comment type="caution">
    <text evidence="1">The sequence shown here is derived from an EMBL/GenBank/DDBJ whole genome shotgun (WGS) entry which is preliminary data.</text>
</comment>
<accession>A0A9N9B5F8</accession>
<dbReference type="EMBL" id="CAJVPJ010000753">
    <property type="protein sequence ID" value="CAG8554116.1"/>
    <property type="molecule type" value="Genomic_DNA"/>
</dbReference>
<name>A0A9N9B5F8_9GLOM</name>
<evidence type="ECO:0000313" key="1">
    <source>
        <dbReference type="EMBL" id="CAG8554116.1"/>
    </source>
</evidence>
<protein>
    <submittedName>
        <fullName evidence="1">6450_t:CDS:1</fullName>
    </submittedName>
</protein>
<proteinExistence type="predicted"/>
<gene>
    <name evidence="1" type="ORF">POCULU_LOCUS5174</name>
</gene>